<reference evidence="2" key="1">
    <citation type="submission" date="2016-10" db="EMBL/GenBank/DDBJ databases">
        <authorList>
            <person name="Varghese N."/>
            <person name="Submissions S."/>
        </authorList>
    </citation>
    <scope>NUCLEOTIDE SEQUENCE [LARGE SCALE GENOMIC DNA]</scope>
    <source>
        <strain evidence="2">ATCC 25963</strain>
    </source>
</reference>
<dbReference type="Proteomes" id="UP000199400">
    <property type="component" value="Unassembled WGS sequence"/>
</dbReference>
<sequence length="84" mass="9174">MDNHEPRWRLGLVLLAAAVVGCRPPPLETVHREVLALNLHSRDQALAAVMAQRRLTRIDAPPPSVPTFAMQAKLSGMSGVSRVK</sequence>
<keyword evidence="2" id="KW-1185">Reference proteome</keyword>
<gene>
    <name evidence="1" type="ORF">SAMN02745121_05913</name>
</gene>
<evidence type="ECO:0000313" key="1">
    <source>
        <dbReference type="EMBL" id="SFE87599.1"/>
    </source>
</evidence>
<protein>
    <submittedName>
        <fullName evidence="1">Uncharacterized protein</fullName>
    </submittedName>
</protein>
<dbReference type="AlphaFoldDB" id="A0A1I2E4K9"/>
<proteinExistence type="predicted"/>
<name>A0A1I2E4K9_9BACT</name>
<evidence type="ECO:0000313" key="2">
    <source>
        <dbReference type="Proteomes" id="UP000199400"/>
    </source>
</evidence>
<accession>A0A1I2E4K9</accession>
<organism evidence="1 2">
    <name type="scientific">Nannocystis exedens</name>
    <dbReference type="NCBI Taxonomy" id="54"/>
    <lineage>
        <taxon>Bacteria</taxon>
        <taxon>Pseudomonadati</taxon>
        <taxon>Myxococcota</taxon>
        <taxon>Polyangia</taxon>
        <taxon>Nannocystales</taxon>
        <taxon>Nannocystaceae</taxon>
        <taxon>Nannocystis</taxon>
    </lineage>
</organism>
<dbReference type="EMBL" id="FOMX01000021">
    <property type="protein sequence ID" value="SFE87599.1"/>
    <property type="molecule type" value="Genomic_DNA"/>
</dbReference>
<dbReference type="PROSITE" id="PS51257">
    <property type="entry name" value="PROKAR_LIPOPROTEIN"/>
    <property type="match status" value="1"/>
</dbReference>